<reference evidence="2 3" key="1">
    <citation type="submission" date="2024-08" db="EMBL/GenBank/DDBJ databases">
        <authorList>
            <person name="Cucini C."/>
            <person name="Frati F."/>
        </authorList>
    </citation>
    <scope>NUCLEOTIDE SEQUENCE [LARGE SCALE GENOMIC DNA]</scope>
</reference>
<comment type="caution">
    <text evidence="2">The sequence shown here is derived from an EMBL/GenBank/DDBJ whole genome shotgun (WGS) entry which is preliminary data.</text>
</comment>
<accession>A0ABP1Q5Y8</accession>
<dbReference type="Proteomes" id="UP001642540">
    <property type="component" value="Unassembled WGS sequence"/>
</dbReference>
<feature type="signal peptide" evidence="1">
    <location>
        <begin position="1"/>
        <end position="30"/>
    </location>
</feature>
<organism evidence="2 3">
    <name type="scientific">Orchesella dallaii</name>
    <dbReference type="NCBI Taxonomy" id="48710"/>
    <lineage>
        <taxon>Eukaryota</taxon>
        <taxon>Metazoa</taxon>
        <taxon>Ecdysozoa</taxon>
        <taxon>Arthropoda</taxon>
        <taxon>Hexapoda</taxon>
        <taxon>Collembola</taxon>
        <taxon>Entomobryomorpha</taxon>
        <taxon>Entomobryoidea</taxon>
        <taxon>Orchesellidae</taxon>
        <taxon>Orchesellinae</taxon>
        <taxon>Orchesella</taxon>
    </lineage>
</organism>
<dbReference type="EMBL" id="CAXLJM020000023">
    <property type="protein sequence ID" value="CAL8088957.1"/>
    <property type="molecule type" value="Genomic_DNA"/>
</dbReference>
<feature type="chain" id="PRO_5046571268" evidence="1">
    <location>
        <begin position="31"/>
        <end position="320"/>
    </location>
</feature>
<gene>
    <name evidence="2" type="ORF">ODALV1_LOCUS7216</name>
</gene>
<evidence type="ECO:0000313" key="2">
    <source>
        <dbReference type="EMBL" id="CAL8088957.1"/>
    </source>
</evidence>
<evidence type="ECO:0000256" key="1">
    <source>
        <dbReference type="SAM" id="SignalP"/>
    </source>
</evidence>
<protein>
    <submittedName>
        <fullName evidence="2">Uncharacterized protein</fullName>
    </submittedName>
</protein>
<evidence type="ECO:0000313" key="3">
    <source>
        <dbReference type="Proteomes" id="UP001642540"/>
    </source>
</evidence>
<sequence>MQFWNPNPFFIQCSFRICIFVVLFQAFVAAEVDSGNKTVSDEIEVSKEYGVTGNSSSISNGETFKDCVFKWNPLEEHLFNFENKERQIKKYPINLKVGIRNYSKYLIGGVLEGTYLLKEKLKRLLETSLDEPATAISIDRMTAEIFGDEKEITISIEVPGMTKYIVYQMVGTCGDIEVKTPIRRHRADALFDDEDSSMESSEQDVIPEVKNEALKIESKEFEEEVEEADDDCDHWDSGCSMAKQNIQDSHNAALKMDENTNEIMPIMKSDKESKESTFQFKDEYHDQQFSVGQINTKPSTIFTFVLFVTSCICRPLFQHL</sequence>
<proteinExistence type="predicted"/>
<keyword evidence="3" id="KW-1185">Reference proteome</keyword>
<keyword evidence="1" id="KW-0732">Signal</keyword>
<name>A0ABP1Q5Y8_9HEXA</name>